<dbReference type="GO" id="GO:0005811">
    <property type="term" value="C:lipid droplet"/>
    <property type="evidence" value="ECO:0007669"/>
    <property type="project" value="TreeGrafter"/>
</dbReference>
<evidence type="ECO:0000313" key="7">
    <source>
        <dbReference type="Proteomes" id="UP000007875"/>
    </source>
</evidence>
<dbReference type="PRINTS" id="PR00081">
    <property type="entry name" value="GDHRDH"/>
</dbReference>
<evidence type="ECO:0008006" key="8">
    <source>
        <dbReference type="Google" id="ProtNLM"/>
    </source>
</evidence>
<dbReference type="AlphaFoldDB" id="H2ZH89"/>
<keyword evidence="5" id="KW-0812">Transmembrane</keyword>
<keyword evidence="5" id="KW-1133">Transmembrane helix</keyword>
<evidence type="ECO:0000256" key="1">
    <source>
        <dbReference type="ARBA" id="ARBA00006484"/>
    </source>
</evidence>
<dbReference type="Pfam" id="PF00106">
    <property type="entry name" value="adh_short"/>
    <property type="match status" value="1"/>
</dbReference>
<sequence>RCYTIESTNNLYIHYGFMALYYCIEAMVLCIIRPSRKVVRGQTVLVTGAGSGIGQRLAVSFAKLGCQIVGLDISEAGMKETAKLIRELDTKVAFHPYKCDLSDRLNVNEVGDKVKSDVGDVDILINNAGIVTGKEILDCPDKMMVKTMEVNTMAHFWTIKAFLPAMMEKNSGHVVTIASGAGLLFGLPALLDYCASKFGAVGLSESLDLELWQQKKDGVHVTVVCPYYIDTGMFKGVHTPVIPILKADYAVEQMVDAILRNKRMLLLPFFSYIIYALKGIIPSKAMYVVGEAFGINTSMETFIGRK</sequence>
<feature type="transmembrane region" description="Helical" evidence="5">
    <location>
        <begin position="12"/>
        <end position="32"/>
    </location>
</feature>
<dbReference type="CDD" id="cd05339">
    <property type="entry name" value="17beta-HSDXI-like_SDR_c"/>
    <property type="match status" value="1"/>
</dbReference>
<comment type="similarity">
    <text evidence="1 4">Belongs to the short-chain dehydrogenases/reductases (SDR) family.</text>
</comment>
<proteinExistence type="inferred from homology"/>
<reference evidence="6" key="2">
    <citation type="submission" date="2025-08" db="UniProtKB">
        <authorList>
            <consortium name="Ensembl"/>
        </authorList>
    </citation>
    <scope>IDENTIFICATION</scope>
</reference>
<dbReference type="InterPro" id="IPR036291">
    <property type="entry name" value="NAD(P)-bd_dom_sf"/>
</dbReference>
<dbReference type="FunFam" id="3.40.50.720:FF:000202">
    <property type="entry name" value="Short-chain dehydrogenase/reductase family 16C member 6"/>
    <property type="match status" value="1"/>
</dbReference>
<dbReference type="GO" id="GO:0016616">
    <property type="term" value="F:oxidoreductase activity, acting on the CH-OH group of donors, NAD or NADP as acceptor"/>
    <property type="evidence" value="ECO:0007669"/>
    <property type="project" value="TreeGrafter"/>
</dbReference>
<dbReference type="Gene3D" id="3.40.50.720">
    <property type="entry name" value="NAD(P)-binding Rossmann-like Domain"/>
    <property type="match status" value="1"/>
</dbReference>
<dbReference type="SUPFAM" id="SSF51735">
    <property type="entry name" value="NAD(P)-binding Rossmann-fold domains"/>
    <property type="match status" value="1"/>
</dbReference>
<dbReference type="Ensembl" id="ENSCSAVT00000017138.1">
    <property type="protein sequence ID" value="ENSCSAVP00000016955.1"/>
    <property type="gene ID" value="ENSCSAVG00000009976.1"/>
</dbReference>
<reference evidence="7" key="1">
    <citation type="submission" date="2003-08" db="EMBL/GenBank/DDBJ databases">
        <authorList>
            <person name="Birren B."/>
            <person name="Nusbaum C."/>
            <person name="Abebe A."/>
            <person name="Abouelleil A."/>
            <person name="Adekoya E."/>
            <person name="Ait-zahra M."/>
            <person name="Allen N."/>
            <person name="Allen T."/>
            <person name="An P."/>
            <person name="Anderson M."/>
            <person name="Anderson S."/>
            <person name="Arachchi H."/>
            <person name="Armbruster J."/>
            <person name="Bachantsang P."/>
            <person name="Baldwin J."/>
            <person name="Barry A."/>
            <person name="Bayul T."/>
            <person name="Blitshsteyn B."/>
            <person name="Bloom T."/>
            <person name="Blye J."/>
            <person name="Boguslavskiy L."/>
            <person name="Borowsky M."/>
            <person name="Boukhgalter B."/>
            <person name="Brunache A."/>
            <person name="Butler J."/>
            <person name="Calixte N."/>
            <person name="Calvo S."/>
            <person name="Camarata J."/>
            <person name="Campo K."/>
            <person name="Chang J."/>
            <person name="Cheshatsang Y."/>
            <person name="Citroen M."/>
            <person name="Collymore A."/>
            <person name="Considine T."/>
            <person name="Cook A."/>
            <person name="Cooke P."/>
            <person name="Corum B."/>
            <person name="Cuomo C."/>
            <person name="David R."/>
            <person name="Dawoe T."/>
            <person name="Degray S."/>
            <person name="Dodge S."/>
            <person name="Dooley K."/>
            <person name="Dorje P."/>
            <person name="Dorjee K."/>
            <person name="Dorris L."/>
            <person name="Duffey N."/>
            <person name="Dupes A."/>
            <person name="Elkins T."/>
            <person name="Engels R."/>
            <person name="Erickson J."/>
            <person name="Farina A."/>
            <person name="Faro S."/>
            <person name="Ferreira P."/>
            <person name="Fischer H."/>
            <person name="Fitzgerald M."/>
            <person name="Foley K."/>
            <person name="Gage D."/>
            <person name="Galagan J."/>
            <person name="Gearin G."/>
            <person name="Gnerre S."/>
            <person name="Gnirke A."/>
            <person name="Goyette A."/>
            <person name="Graham J."/>
            <person name="Grandbois E."/>
            <person name="Gyaltsen K."/>
            <person name="Hafez N."/>
            <person name="Hagopian D."/>
            <person name="Hagos B."/>
            <person name="Hall J."/>
            <person name="Hatcher B."/>
            <person name="Heller A."/>
            <person name="Higgins H."/>
            <person name="Honan T."/>
            <person name="Horn A."/>
            <person name="Houde N."/>
            <person name="Hughes L."/>
            <person name="Hulme W."/>
            <person name="Husby E."/>
            <person name="Iliev I."/>
            <person name="Jaffe D."/>
            <person name="Jones C."/>
            <person name="Kamal M."/>
            <person name="Kamat A."/>
            <person name="Kamvysselis M."/>
            <person name="Karlsson E."/>
            <person name="Kells C."/>
            <person name="Kieu A."/>
            <person name="Kisner P."/>
            <person name="Kodira C."/>
            <person name="Kulbokas E."/>
            <person name="Labutti K."/>
            <person name="Lama D."/>
            <person name="Landers T."/>
            <person name="Leger J."/>
            <person name="Levine S."/>
            <person name="Lewis D."/>
            <person name="Lewis T."/>
            <person name="Lindblad-toh K."/>
            <person name="Liu X."/>
            <person name="Lokyitsang T."/>
            <person name="Lokyitsang Y."/>
            <person name="Lucien O."/>
            <person name="Lui A."/>
            <person name="Ma L.J."/>
            <person name="Mabbitt R."/>
            <person name="Macdonald J."/>
            <person name="Maclean C."/>
            <person name="Major J."/>
            <person name="Manning J."/>
            <person name="Marabella R."/>
            <person name="Maru K."/>
            <person name="Matthews C."/>
            <person name="Mauceli E."/>
            <person name="Mccarthy M."/>
            <person name="Mcdonough S."/>
            <person name="Mcghee T."/>
            <person name="Meldrim J."/>
            <person name="Meneus L."/>
            <person name="Mesirov J."/>
            <person name="Mihalev A."/>
            <person name="Mihova T."/>
            <person name="Mikkelsen T."/>
            <person name="Mlenga V."/>
            <person name="Moru K."/>
            <person name="Mozes J."/>
            <person name="Mulrain L."/>
            <person name="Munson G."/>
            <person name="Naylor J."/>
            <person name="Newes C."/>
            <person name="Nguyen C."/>
            <person name="Nguyen N."/>
            <person name="Nguyen T."/>
            <person name="Nicol R."/>
            <person name="Nielsen C."/>
            <person name="Nizzari M."/>
            <person name="Norbu C."/>
            <person name="Norbu N."/>
            <person name="O'donnell P."/>
            <person name="Okoawo O."/>
            <person name="O'leary S."/>
            <person name="Omotosho B."/>
            <person name="O'neill K."/>
            <person name="Osman S."/>
            <person name="Parker S."/>
            <person name="Perrin D."/>
            <person name="Phunkhang P."/>
            <person name="Piqani B."/>
            <person name="Purcell S."/>
            <person name="Rachupka T."/>
            <person name="Ramasamy U."/>
            <person name="Rameau R."/>
            <person name="Ray V."/>
            <person name="Raymond C."/>
            <person name="Retta R."/>
            <person name="Richardson S."/>
            <person name="Rise C."/>
            <person name="Rodriguez J."/>
            <person name="Rogers J."/>
            <person name="Rogov P."/>
            <person name="Rutman M."/>
            <person name="Schupbach R."/>
            <person name="Seaman C."/>
            <person name="Settipalli S."/>
            <person name="Sharpe T."/>
            <person name="Sheridan J."/>
            <person name="Sherpa N."/>
            <person name="Shi J."/>
            <person name="Smirnov S."/>
            <person name="Smith C."/>
            <person name="Sougnez C."/>
            <person name="Spencer B."/>
            <person name="Stalker J."/>
            <person name="Stange-thomann N."/>
            <person name="Stavropoulos S."/>
            <person name="Stetson K."/>
            <person name="Stone C."/>
            <person name="Stone S."/>
            <person name="Stubbs M."/>
            <person name="Talamas J."/>
            <person name="Tchuinga P."/>
            <person name="Tenzing P."/>
            <person name="Tesfaye S."/>
            <person name="Theodore J."/>
            <person name="Thoulutsang Y."/>
            <person name="Topham K."/>
            <person name="Towey S."/>
            <person name="Tsamla T."/>
            <person name="Tsomo N."/>
            <person name="Vallee D."/>
            <person name="Vassiliev H."/>
            <person name="Venkataraman V."/>
            <person name="Vinson J."/>
            <person name="Vo A."/>
            <person name="Wade C."/>
            <person name="Wang S."/>
            <person name="Wangchuk T."/>
            <person name="Wangdi T."/>
            <person name="Whittaker C."/>
            <person name="Wilkinson J."/>
            <person name="Wu Y."/>
            <person name="Wyman D."/>
            <person name="Yadav S."/>
            <person name="Yang S."/>
            <person name="Yang X."/>
            <person name="Yeager S."/>
            <person name="Yee E."/>
            <person name="Young G."/>
            <person name="Zainoun J."/>
            <person name="Zembeck L."/>
            <person name="Zimmer A."/>
            <person name="Zody M."/>
            <person name="Lander E."/>
        </authorList>
    </citation>
    <scope>NUCLEOTIDE SEQUENCE [LARGE SCALE GENOMIC DNA]</scope>
</reference>
<dbReference type="PANTHER" id="PTHR24322">
    <property type="entry name" value="PKSB"/>
    <property type="match status" value="1"/>
</dbReference>
<dbReference type="HOGENOM" id="CLU_010194_2_5_1"/>
<evidence type="ECO:0000256" key="5">
    <source>
        <dbReference type="SAM" id="Phobius"/>
    </source>
</evidence>
<name>H2ZH89_CIOSA</name>
<dbReference type="FunCoup" id="H2ZH89">
    <property type="interactions" value="24"/>
</dbReference>
<evidence type="ECO:0000313" key="6">
    <source>
        <dbReference type="Ensembl" id="ENSCSAVP00000016955.1"/>
    </source>
</evidence>
<keyword evidence="5" id="KW-0472">Membrane</keyword>
<dbReference type="InterPro" id="IPR002347">
    <property type="entry name" value="SDR_fam"/>
</dbReference>
<dbReference type="eggNOG" id="KOG1201">
    <property type="taxonomic scope" value="Eukaryota"/>
</dbReference>
<protein>
    <recommendedName>
        <fullName evidence="8">Epidermal retinol dehydrogenase 2</fullName>
    </recommendedName>
</protein>
<dbReference type="PRINTS" id="PR00080">
    <property type="entry name" value="SDRFAMILY"/>
</dbReference>
<dbReference type="PANTHER" id="PTHR24322:SF746">
    <property type="entry name" value="SHORT CHAIN DEHYDROGENASE_REDUCTASE FAMILY 16C MEMBER 5"/>
    <property type="match status" value="1"/>
</dbReference>
<dbReference type="InParanoid" id="H2ZH89"/>
<dbReference type="OMA" id="MWFIICS"/>
<dbReference type="GeneTree" id="ENSGT00940000163618"/>
<feature type="transmembrane region" description="Helical" evidence="5">
    <location>
        <begin position="264"/>
        <end position="281"/>
    </location>
</feature>
<keyword evidence="7" id="KW-1185">Reference proteome</keyword>
<accession>H2ZH89</accession>
<reference evidence="6" key="3">
    <citation type="submission" date="2025-09" db="UniProtKB">
        <authorList>
            <consortium name="Ensembl"/>
        </authorList>
    </citation>
    <scope>IDENTIFICATION</scope>
</reference>
<dbReference type="STRING" id="51511.ENSCSAVP00000016955"/>
<organism evidence="6 7">
    <name type="scientific">Ciona savignyi</name>
    <name type="common">Pacific transparent sea squirt</name>
    <dbReference type="NCBI Taxonomy" id="51511"/>
    <lineage>
        <taxon>Eukaryota</taxon>
        <taxon>Metazoa</taxon>
        <taxon>Chordata</taxon>
        <taxon>Tunicata</taxon>
        <taxon>Ascidiacea</taxon>
        <taxon>Phlebobranchia</taxon>
        <taxon>Cionidae</taxon>
        <taxon>Ciona</taxon>
    </lineage>
</organism>
<evidence type="ECO:0000256" key="3">
    <source>
        <dbReference type="ARBA" id="ARBA00023027"/>
    </source>
</evidence>
<keyword evidence="2" id="KW-0560">Oxidoreductase</keyword>
<evidence type="ECO:0000256" key="4">
    <source>
        <dbReference type="RuleBase" id="RU000363"/>
    </source>
</evidence>
<keyword evidence="3" id="KW-0520">NAD</keyword>
<evidence type="ECO:0000256" key="2">
    <source>
        <dbReference type="ARBA" id="ARBA00023002"/>
    </source>
</evidence>
<dbReference type="Proteomes" id="UP000007875">
    <property type="component" value="Unassembled WGS sequence"/>
</dbReference>